<dbReference type="PANTHER" id="PTHR45695:SF9">
    <property type="entry name" value="LEUCOKININ RECEPTOR"/>
    <property type="match status" value="1"/>
</dbReference>
<evidence type="ECO:0000256" key="1">
    <source>
        <dbReference type="ARBA" id="ARBA00004141"/>
    </source>
</evidence>
<evidence type="ECO:0000256" key="9">
    <source>
        <dbReference type="SAM" id="Phobius"/>
    </source>
</evidence>
<dbReference type="Pfam" id="PF00001">
    <property type="entry name" value="7tm_1"/>
    <property type="match status" value="1"/>
</dbReference>
<keyword evidence="3 9" id="KW-1133">Transmembrane helix</keyword>
<evidence type="ECO:0000256" key="8">
    <source>
        <dbReference type="RuleBase" id="RU000688"/>
    </source>
</evidence>
<keyword evidence="5 9" id="KW-0472">Membrane</keyword>
<evidence type="ECO:0000256" key="4">
    <source>
        <dbReference type="ARBA" id="ARBA00023040"/>
    </source>
</evidence>
<dbReference type="PRINTS" id="PR00237">
    <property type="entry name" value="GPCRRHODOPSN"/>
</dbReference>
<evidence type="ECO:0000256" key="7">
    <source>
        <dbReference type="ARBA" id="ARBA00023224"/>
    </source>
</evidence>
<dbReference type="AlphaFoldDB" id="A0A8W8L7G4"/>
<reference evidence="11" key="1">
    <citation type="submission" date="2022-08" db="UniProtKB">
        <authorList>
            <consortium name="EnsemblMetazoa"/>
        </authorList>
    </citation>
    <scope>IDENTIFICATION</scope>
    <source>
        <strain evidence="11">05x7-T-G4-1.051#20</strain>
    </source>
</reference>
<dbReference type="Gene3D" id="1.20.1070.10">
    <property type="entry name" value="Rhodopsin 7-helix transmembrane proteins"/>
    <property type="match status" value="1"/>
</dbReference>
<dbReference type="PROSITE" id="PS00237">
    <property type="entry name" value="G_PROTEIN_RECEP_F1_1"/>
    <property type="match status" value="1"/>
</dbReference>
<organism evidence="11 12">
    <name type="scientific">Magallana gigas</name>
    <name type="common">Pacific oyster</name>
    <name type="synonym">Crassostrea gigas</name>
    <dbReference type="NCBI Taxonomy" id="29159"/>
    <lineage>
        <taxon>Eukaryota</taxon>
        <taxon>Metazoa</taxon>
        <taxon>Spiralia</taxon>
        <taxon>Lophotrochozoa</taxon>
        <taxon>Mollusca</taxon>
        <taxon>Bivalvia</taxon>
        <taxon>Autobranchia</taxon>
        <taxon>Pteriomorphia</taxon>
        <taxon>Ostreida</taxon>
        <taxon>Ostreoidea</taxon>
        <taxon>Ostreidae</taxon>
        <taxon>Magallana</taxon>
    </lineage>
</organism>
<feature type="transmembrane region" description="Helical" evidence="9">
    <location>
        <begin position="41"/>
        <end position="68"/>
    </location>
</feature>
<proteinExistence type="inferred from homology"/>
<feature type="domain" description="G-protein coupled receptors family 1 profile" evidence="10">
    <location>
        <begin position="59"/>
        <end position="266"/>
    </location>
</feature>
<evidence type="ECO:0000256" key="2">
    <source>
        <dbReference type="ARBA" id="ARBA00022692"/>
    </source>
</evidence>
<evidence type="ECO:0000313" key="11">
    <source>
        <dbReference type="EnsemblMetazoa" id="G27040.1:cds"/>
    </source>
</evidence>
<evidence type="ECO:0000259" key="10">
    <source>
        <dbReference type="PROSITE" id="PS50262"/>
    </source>
</evidence>
<dbReference type="SUPFAM" id="SSF81321">
    <property type="entry name" value="Family A G protein-coupled receptor-like"/>
    <property type="match status" value="1"/>
</dbReference>
<dbReference type="GO" id="GO:0004930">
    <property type="term" value="F:G protein-coupled receptor activity"/>
    <property type="evidence" value="ECO:0007669"/>
    <property type="project" value="UniProtKB-KW"/>
</dbReference>
<evidence type="ECO:0000256" key="6">
    <source>
        <dbReference type="ARBA" id="ARBA00023170"/>
    </source>
</evidence>
<keyword evidence="2 8" id="KW-0812">Transmembrane</keyword>
<dbReference type="PROSITE" id="PS50262">
    <property type="entry name" value="G_PROTEIN_RECEP_F1_2"/>
    <property type="match status" value="1"/>
</dbReference>
<accession>A0A8W8L7G4</accession>
<dbReference type="GO" id="GO:0005886">
    <property type="term" value="C:plasma membrane"/>
    <property type="evidence" value="ECO:0007669"/>
    <property type="project" value="TreeGrafter"/>
</dbReference>
<sequence>MDLDCVNCSGTVYEMSNNTTLNSTLDDTDILERPFQVPVGILILLAILYGSISILAVLGNTLVIIVILKSKKMQSITNIFIANLALGDVLIGLFSIPFQFQAALLQRWVVPYFLCPVAPFVKNLTVCVSVFTLTIIAIDRYIAVMYPLKAGIKMKVATLVLVNIWLFGIISSVPNLVFFEVIEVPDPPFKDQTKPFCAHAYPSKLFMRVHVFYLFFIQYLLPLLVINLTYFRIVFKIWGTKTPGQHLEVVQETTRTRNRKKHRFVKADFVEEKQNYCLTIMTCSHSTSFSFNFAIRHSNGETVTDEGNV</sequence>
<dbReference type="PANTHER" id="PTHR45695">
    <property type="entry name" value="LEUCOKININ RECEPTOR-RELATED"/>
    <property type="match status" value="1"/>
</dbReference>
<comment type="similarity">
    <text evidence="8">Belongs to the G-protein coupled receptor 1 family.</text>
</comment>
<dbReference type="Proteomes" id="UP000005408">
    <property type="component" value="Unassembled WGS sequence"/>
</dbReference>
<dbReference type="InterPro" id="IPR000276">
    <property type="entry name" value="GPCR_Rhodpsn"/>
</dbReference>
<keyword evidence="4 8" id="KW-0297">G-protein coupled receptor</keyword>
<dbReference type="EnsemblMetazoa" id="G27040.1">
    <property type="protein sequence ID" value="G27040.1:cds"/>
    <property type="gene ID" value="G27040"/>
</dbReference>
<keyword evidence="7 8" id="KW-0807">Transducer</keyword>
<protein>
    <recommendedName>
        <fullName evidence="10">G-protein coupled receptors family 1 profile domain-containing protein</fullName>
    </recommendedName>
</protein>
<evidence type="ECO:0000256" key="3">
    <source>
        <dbReference type="ARBA" id="ARBA00022989"/>
    </source>
</evidence>
<feature type="transmembrane region" description="Helical" evidence="9">
    <location>
        <begin position="120"/>
        <end position="144"/>
    </location>
</feature>
<feature type="transmembrane region" description="Helical" evidence="9">
    <location>
        <begin position="211"/>
        <end position="231"/>
    </location>
</feature>
<keyword evidence="6 8" id="KW-0675">Receptor</keyword>
<feature type="transmembrane region" description="Helical" evidence="9">
    <location>
        <begin position="156"/>
        <end position="179"/>
    </location>
</feature>
<comment type="subcellular location">
    <subcellularLocation>
        <location evidence="1">Membrane</location>
        <topology evidence="1">Multi-pass membrane protein</topology>
    </subcellularLocation>
</comment>
<name>A0A8W8L7G4_MAGGI</name>
<evidence type="ECO:0000313" key="12">
    <source>
        <dbReference type="Proteomes" id="UP000005408"/>
    </source>
</evidence>
<evidence type="ECO:0000256" key="5">
    <source>
        <dbReference type="ARBA" id="ARBA00023136"/>
    </source>
</evidence>
<keyword evidence="12" id="KW-1185">Reference proteome</keyword>
<feature type="transmembrane region" description="Helical" evidence="9">
    <location>
        <begin position="80"/>
        <end position="100"/>
    </location>
</feature>
<dbReference type="InterPro" id="IPR017452">
    <property type="entry name" value="GPCR_Rhodpsn_7TM"/>
</dbReference>